<feature type="transmembrane region" description="Helical" evidence="2">
    <location>
        <begin position="203"/>
        <end position="227"/>
    </location>
</feature>
<feature type="transmembrane region" description="Helical" evidence="2">
    <location>
        <begin position="233"/>
        <end position="252"/>
    </location>
</feature>
<evidence type="ECO:0000313" key="3">
    <source>
        <dbReference type="EMBL" id="MDO7843712.1"/>
    </source>
</evidence>
<keyword evidence="2" id="KW-0812">Transmembrane</keyword>
<dbReference type="Proteomes" id="UP001176468">
    <property type="component" value="Unassembled WGS sequence"/>
</dbReference>
<keyword evidence="2" id="KW-0472">Membrane</keyword>
<reference evidence="3" key="1">
    <citation type="submission" date="2023-07" db="EMBL/GenBank/DDBJ databases">
        <authorList>
            <person name="Kim M.K."/>
        </authorList>
    </citation>
    <scope>NUCLEOTIDE SEQUENCE</scope>
    <source>
        <strain evidence="3">CA1-15</strain>
    </source>
</reference>
<evidence type="ECO:0000256" key="2">
    <source>
        <dbReference type="SAM" id="Phobius"/>
    </source>
</evidence>
<feature type="transmembrane region" description="Helical" evidence="2">
    <location>
        <begin position="147"/>
        <end position="166"/>
    </location>
</feature>
<dbReference type="RefSeq" id="WP_304562173.1">
    <property type="nucleotide sequence ID" value="NZ_JAUQSZ010000011.1"/>
</dbReference>
<comment type="caution">
    <text evidence="3">The sequence shown here is derived from an EMBL/GenBank/DDBJ whole genome shotgun (WGS) entry which is preliminary data.</text>
</comment>
<sequence>MSDWTELAGASAEPLPRPRPPHTAVRWWMRASATFGIISAFNMIAHAQSLVQISQSLHKLHLWWQGCLHVLFSALHIHVAPPVQNAIVLLGLAISTANLAMYARFDITIFGIIRSILFSYPETAERLARKKRHEAVMAHLQKTEIRYFGATAIVMIALIGIIAVYYPVFGAYLLIAIGLMVLFVVAIVRKWTDVLSDKAQAAIMLPLYFICMPAMVLFMVAITVAIFHRQIAWTAGIVLLLLLANFAFVHIVDPLAPLLNNLPDPPKSWAGAA</sequence>
<proteinExistence type="predicted"/>
<organism evidence="3 4">
    <name type="scientific">Sphingomonas immobilis</name>
    <dbReference type="NCBI Taxonomy" id="3063997"/>
    <lineage>
        <taxon>Bacteria</taxon>
        <taxon>Pseudomonadati</taxon>
        <taxon>Pseudomonadota</taxon>
        <taxon>Alphaproteobacteria</taxon>
        <taxon>Sphingomonadales</taxon>
        <taxon>Sphingomonadaceae</taxon>
        <taxon>Sphingomonas</taxon>
    </lineage>
</organism>
<name>A0ABT9A4R1_9SPHN</name>
<dbReference type="EMBL" id="JAUQSZ010000011">
    <property type="protein sequence ID" value="MDO7843712.1"/>
    <property type="molecule type" value="Genomic_DNA"/>
</dbReference>
<evidence type="ECO:0000313" key="4">
    <source>
        <dbReference type="Proteomes" id="UP001176468"/>
    </source>
</evidence>
<keyword evidence="2" id="KW-1133">Transmembrane helix</keyword>
<evidence type="ECO:0000256" key="1">
    <source>
        <dbReference type="SAM" id="MobiDB-lite"/>
    </source>
</evidence>
<accession>A0ABT9A4R1</accession>
<keyword evidence="4" id="KW-1185">Reference proteome</keyword>
<protein>
    <submittedName>
        <fullName evidence="3">Uncharacterized protein</fullName>
    </submittedName>
</protein>
<feature type="transmembrane region" description="Helical" evidence="2">
    <location>
        <begin position="172"/>
        <end position="191"/>
    </location>
</feature>
<feature type="region of interest" description="Disordered" evidence="1">
    <location>
        <begin position="1"/>
        <end position="20"/>
    </location>
</feature>
<gene>
    <name evidence="3" type="ORF">Q5H94_15375</name>
</gene>